<dbReference type="CDD" id="cd07135">
    <property type="entry name" value="ALDH_F14-YMR110C"/>
    <property type="match status" value="1"/>
</dbReference>
<dbReference type="InterPro" id="IPR012394">
    <property type="entry name" value="Aldehyde_DH_NAD(P)"/>
</dbReference>
<accession>A0A0N0NM83</accession>
<evidence type="ECO:0000256" key="6">
    <source>
        <dbReference type="PIRSR" id="PIRSR036492-1"/>
    </source>
</evidence>
<dbReference type="FunFam" id="3.40.605.10:FF:000004">
    <property type="entry name" value="Aldehyde dehydrogenase"/>
    <property type="match status" value="1"/>
</dbReference>
<keyword evidence="7" id="KW-0472">Membrane</keyword>
<comment type="caution">
    <text evidence="9">The sequence shown here is derived from an EMBL/GenBank/DDBJ whole genome shotgun (WGS) entry which is preliminary data.</text>
</comment>
<evidence type="ECO:0000256" key="3">
    <source>
        <dbReference type="ARBA" id="ARBA00023002"/>
    </source>
</evidence>
<protein>
    <recommendedName>
        <fullName evidence="5">Aldehyde dehydrogenase</fullName>
    </recommendedName>
</protein>
<dbReference type="Pfam" id="PF00171">
    <property type="entry name" value="Aldedh"/>
    <property type="match status" value="1"/>
</dbReference>
<dbReference type="InterPro" id="IPR016160">
    <property type="entry name" value="Ald_DH_CS_CYS"/>
</dbReference>
<dbReference type="Gene3D" id="3.40.605.10">
    <property type="entry name" value="Aldehyde Dehydrogenase, Chain A, domain 1"/>
    <property type="match status" value="1"/>
</dbReference>
<dbReference type="GO" id="GO:0006081">
    <property type="term" value="P:aldehyde metabolic process"/>
    <property type="evidence" value="ECO:0007669"/>
    <property type="project" value="InterPro"/>
</dbReference>
<keyword evidence="7" id="KW-1133">Transmembrane helix</keyword>
<dbReference type="Proteomes" id="UP000038010">
    <property type="component" value="Unassembled WGS sequence"/>
</dbReference>
<evidence type="ECO:0000313" key="9">
    <source>
        <dbReference type="EMBL" id="KPI39909.1"/>
    </source>
</evidence>
<dbReference type="PIRSF" id="PIRSF036492">
    <property type="entry name" value="ALDH"/>
    <property type="match status" value="1"/>
</dbReference>
<feature type="transmembrane region" description="Helical" evidence="7">
    <location>
        <begin position="107"/>
        <end position="133"/>
    </location>
</feature>
<dbReference type="OrthoDB" id="440325at2759"/>
<dbReference type="PANTHER" id="PTHR43570:SF16">
    <property type="entry name" value="ALDEHYDE DEHYDROGENASE TYPE III, ISOFORM Q"/>
    <property type="match status" value="1"/>
</dbReference>
<proteinExistence type="inferred from homology"/>
<gene>
    <name evidence="9" type="ORF">AB675_11463</name>
</gene>
<dbReference type="RefSeq" id="XP_017999872.1">
    <property type="nucleotide sequence ID" value="XM_018140312.1"/>
</dbReference>
<dbReference type="EMBL" id="LFJN01000013">
    <property type="protein sequence ID" value="KPI39909.1"/>
    <property type="molecule type" value="Genomic_DNA"/>
</dbReference>
<dbReference type="InterPro" id="IPR016162">
    <property type="entry name" value="Ald_DH_N"/>
</dbReference>
<dbReference type="GO" id="GO:0016117">
    <property type="term" value="P:carotenoid biosynthetic process"/>
    <property type="evidence" value="ECO:0007669"/>
    <property type="project" value="UniProtKB-KW"/>
</dbReference>
<dbReference type="VEuPathDB" id="FungiDB:AB675_11463"/>
<feature type="active site" evidence="6">
    <location>
        <position position="246"/>
    </location>
</feature>
<dbReference type="AlphaFoldDB" id="A0A0N0NM83"/>
<evidence type="ECO:0000259" key="8">
    <source>
        <dbReference type="Pfam" id="PF00171"/>
    </source>
</evidence>
<evidence type="ECO:0000313" key="10">
    <source>
        <dbReference type="Proteomes" id="UP000038010"/>
    </source>
</evidence>
<evidence type="ECO:0000256" key="2">
    <source>
        <dbReference type="ARBA" id="ARBA00022746"/>
    </source>
</evidence>
<evidence type="ECO:0000256" key="1">
    <source>
        <dbReference type="ARBA" id="ARBA00009986"/>
    </source>
</evidence>
<dbReference type="FunFam" id="3.40.309.10:FF:000003">
    <property type="entry name" value="Aldehyde dehydrogenase"/>
    <property type="match status" value="1"/>
</dbReference>
<dbReference type="InterPro" id="IPR016163">
    <property type="entry name" value="Ald_DH_C"/>
</dbReference>
<keyword evidence="3 5" id="KW-0560">Oxidoreductase</keyword>
<dbReference type="InterPro" id="IPR016161">
    <property type="entry name" value="Ald_DH/histidinol_DH"/>
</dbReference>
<feature type="active site" evidence="6">
    <location>
        <position position="212"/>
    </location>
</feature>
<dbReference type="GO" id="GO:0005737">
    <property type="term" value="C:cytoplasm"/>
    <property type="evidence" value="ECO:0007669"/>
    <property type="project" value="TreeGrafter"/>
</dbReference>
<evidence type="ECO:0000256" key="4">
    <source>
        <dbReference type="ARBA" id="ARBA00023027"/>
    </source>
</evidence>
<dbReference type="GO" id="GO:0004029">
    <property type="term" value="F:aldehyde dehydrogenase (NAD+) activity"/>
    <property type="evidence" value="ECO:0007669"/>
    <property type="project" value="TreeGrafter"/>
</dbReference>
<dbReference type="Gene3D" id="3.40.309.10">
    <property type="entry name" value="Aldehyde Dehydrogenase, Chain A, domain 2"/>
    <property type="match status" value="1"/>
</dbReference>
<keyword evidence="7" id="KW-0812">Transmembrane</keyword>
<sequence>MAAYQSEVNTLRNTFGTNKTKSIKWRKWQLKQIWWMVEDNEQRFVDALTKDLGRHPYESVAFEIRSMKADVVRGLEKVEEWSRGHAPEGAGFIFGTLGKAWLRKEPLGVVLVIGAFNFPLFTLWGPVIGAIIAGNAVVLKPSELCPATSDLIAELVPKYMDDSAIKVVTGGAKETGQLLELKWDSIFYTGGSKVARIVSAAAAKNLTPVTLELGGQDPVIVGKSANIDITAKRIANAKFVNAGQVCVNVNHIFCDPSVYDKLIERLIYWNKEFTKTEGSLASIVNDRHFDRVSALLKGTSGDVVYGGTSDKSKRYIHPTIVKDVKIDDSLLTEEIFGPIAPVLAYKVDDAIKVINSMPHALALYIFSEDKAEIKKILDSTQSGGVTVNDIMLHMAVPGAPFGGVGESGHGAQNGKYTFEAFTHTRTVLTMPAWLDKALSFRYPPFDLKNAAGFGAVKGGKLIGKRGETMEDQKVGGVNLTSTLGKIFFVTALLAGLDRASGGKLHLTETVRGIVSRIKG</sequence>
<organism evidence="9 10">
    <name type="scientific">Cyphellophora attinorum</name>
    <dbReference type="NCBI Taxonomy" id="1664694"/>
    <lineage>
        <taxon>Eukaryota</taxon>
        <taxon>Fungi</taxon>
        <taxon>Dikarya</taxon>
        <taxon>Ascomycota</taxon>
        <taxon>Pezizomycotina</taxon>
        <taxon>Eurotiomycetes</taxon>
        <taxon>Chaetothyriomycetidae</taxon>
        <taxon>Chaetothyriales</taxon>
        <taxon>Cyphellophoraceae</taxon>
        <taxon>Cyphellophora</taxon>
    </lineage>
</organism>
<dbReference type="InterPro" id="IPR015590">
    <property type="entry name" value="Aldehyde_DH_dom"/>
</dbReference>
<dbReference type="PROSITE" id="PS00070">
    <property type="entry name" value="ALDEHYDE_DEHYDR_CYS"/>
    <property type="match status" value="1"/>
</dbReference>
<evidence type="ECO:0000256" key="5">
    <source>
        <dbReference type="PIRNR" id="PIRNR036492"/>
    </source>
</evidence>
<keyword evidence="4" id="KW-0520">NAD</keyword>
<dbReference type="PANTHER" id="PTHR43570">
    <property type="entry name" value="ALDEHYDE DEHYDROGENASE"/>
    <property type="match status" value="1"/>
</dbReference>
<dbReference type="STRING" id="1664694.A0A0N0NM83"/>
<dbReference type="GeneID" id="28732193"/>
<comment type="similarity">
    <text evidence="1 5">Belongs to the aldehyde dehydrogenase family.</text>
</comment>
<feature type="domain" description="Aldehyde dehydrogenase" evidence="8">
    <location>
        <begin position="12"/>
        <end position="427"/>
    </location>
</feature>
<evidence type="ECO:0000256" key="7">
    <source>
        <dbReference type="SAM" id="Phobius"/>
    </source>
</evidence>
<keyword evidence="2" id="KW-0125">Carotenoid biosynthesis</keyword>
<dbReference type="SUPFAM" id="SSF53720">
    <property type="entry name" value="ALDH-like"/>
    <property type="match status" value="1"/>
</dbReference>
<keyword evidence="10" id="KW-1185">Reference proteome</keyword>
<name>A0A0N0NM83_9EURO</name>
<reference evidence="9 10" key="1">
    <citation type="submission" date="2015-06" db="EMBL/GenBank/DDBJ databases">
        <title>Draft genome of the ant-associated black yeast Phialophora attae CBS 131958.</title>
        <authorList>
            <person name="Moreno L.F."/>
            <person name="Stielow B.J."/>
            <person name="de Hoog S."/>
            <person name="Vicente V.A."/>
            <person name="Weiss V.A."/>
            <person name="de Vries M."/>
            <person name="Cruz L.M."/>
            <person name="Souza E.M."/>
        </authorList>
    </citation>
    <scope>NUCLEOTIDE SEQUENCE [LARGE SCALE GENOMIC DNA]</scope>
    <source>
        <strain evidence="9 10">CBS 131958</strain>
    </source>
</reference>